<sequence length="397" mass="40868">MKPGTLIGRFVPRMVKVSLLERARSACGALIGILCTGLIARSAVGSGADLPILIAPMGASAVLLFAVPASPLAQPWSILGGNIVAALVGVTAAAQIGDVMMAGAVAVSVSIALMMLLGCLHPPSGAVALTAVLGGPAIRSLGYTFVAWPVGLNSLLLLVCALIFNNVTGRTYPHAAPVESRNDVGSGAAMGAGLNAADIDAALAQFDEVLDIDRGDLHAILRRAQVHASLRQSGQTTCGALVTRTTRAIAPGTPLRDALTVLRQHRLTMVPVTDESARVLGVVTQNDLIDKTVGWERRAPRLGFGRRIALMFQRGRAPDGTVADVMTTGSVTLQPAIAAGTAAWLMKQGGLHQAPVVGTDGRLIGIVDQMDLIGAMLADIASEHAVPDRRVAGLVNG</sequence>
<dbReference type="InterPro" id="IPR046342">
    <property type="entry name" value="CBS_dom_sf"/>
</dbReference>
<feature type="transmembrane region" description="Helical" evidence="2">
    <location>
        <begin position="23"/>
        <end position="44"/>
    </location>
</feature>
<keyword evidence="2" id="KW-0812">Transmembrane</keyword>
<feature type="transmembrane region" description="Helical" evidence="2">
    <location>
        <begin position="141"/>
        <end position="164"/>
    </location>
</feature>
<keyword evidence="2" id="KW-0472">Membrane</keyword>
<dbReference type="InterPro" id="IPR058581">
    <property type="entry name" value="TM_HPP"/>
</dbReference>
<feature type="domain" description="CBS" evidence="3">
    <location>
        <begin position="326"/>
        <end position="382"/>
    </location>
</feature>
<evidence type="ECO:0000259" key="3">
    <source>
        <dbReference type="PROSITE" id="PS51371"/>
    </source>
</evidence>
<dbReference type="EMBL" id="JAUSVV010000002">
    <property type="protein sequence ID" value="MDQ0442007.1"/>
    <property type="molecule type" value="Genomic_DNA"/>
</dbReference>
<organism evidence="4 5">
    <name type="scientific">Methylobacterium persicinum</name>
    <dbReference type="NCBI Taxonomy" id="374426"/>
    <lineage>
        <taxon>Bacteria</taxon>
        <taxon>Pseudomonadati</taxon>
        <taxon>Pseudomonadota</taxon>
        <taxon>Alphaproteobacteria</taxon>
        <taxon>Hyphomicrobiales</taxon>
        <taxon>Methylobacteriaceae</taxon>
        <taxon>Methylobacterium</taxon>
    </lineage>
</organism>
<dbReference type="SUPFAM" id="SSF54631">
    <property type="entry name" value="CBS-domain pair"/>
    <property type="match status" value="1"/>
</dbReference>
<dbReference type="PANTHER" id="PTHR33741:SF5">
    <property type="entry name" value="TRANSMEMBRANE PROTEIN DDB_G0269096-RELATED"/>
    <property type="match status" value="1"/>
</dbReference>
<evidence type="ECO:0000313" key="5">
    <source>
        <dbReference type="Proteomes" id="UP001236369"/>
    </source>
</evidence>
<reference evidence="4 5" key="1">
    <citation type="submission" date="2023-07" db="EMBL/GenBank/DDBJ databases">
        <title>Genomic Encyclopedia of Type Strains, Phase IV (KMG-IV): sequencing the most valuable type-strain genomes for metagenomic binning, comparative biology and taxonomic classification.</title>
        <authorList>
            <person name="Goeker M."/>
        </authorList>
    </citation>
    <scope>NUCLEOTIDE SEQUENCE [LARGE SCALE GENOMIC DNA]</scope>
    <source>
        <strain evidence="4 5">DSM 19562</strain>
    </source>
</reference>
<dbReference type="Pfam" id="PF04982">
    <property type="entry name" value="TM_HPP"/>
    <property type="match status" value="1"/>
</dbReference>
<proteinExistence type="predicted"/>
<accession>A0ABU0HI60</accession>
<dbReference type="CDD" id="cd04600">
    <property type="entry name" value="CBS_pair_HPP_assoc"/>
    <property type="match status" value="1"/>
</dbReference>
<gene>
    <name evidence="4" type="ORF">QO016_001490</name>
</gene>
<dbReference type="SMART" id="SM00116">
    <property type="entry name" value="CBS"/>
    <property type="match status" value="2"/>
</dbReference>
<evidence type="ECO:0000256" key="1">
    <source>
        <dbReference type="PROSITE-ProRule" id="PRU00703"/>
    </source>
</evidence>
<dbReference type="Gene3D" id="3.10.580.10">
    <property type="entry name" value="CBS-domain"/>
    <property type="match status" value="1"/>
</dbReference>
<evidence type="ECO:0000313" key="4">
    <source>
        <dbReference type="EMBL" id="MDQ0442007.1"/>
    </source>
</evidence>
<dbReference type="PROSITE" id="PS51371">
    <property type="entry name" value="CBS"/>
    <property type="match status" value="2"/>
</dbReference>
<keyword evidence="5" id="KW-1185">Reference proteome</keyword>
<dbReference type="InterPro" id="IPR007065">
    <property type="entry name" value="HPP"/>
</dbReference>
<comment type="caution">
    <text evidence="4">The sequence shown here is derived from an EMBL/GenBank/DDBJ whole genome shotgun (WGS) entry which is preliminary data.</text>
</comment>
<keyword evidence="2" id="KW-1133">Transmembrane helix</keyword>
<dbReference type="RefSeq" id="WP_238249712.1">
    <property type="nucleotide sequence ID" value="NZ_BPQX01000033.1"/>
</dbReference>
<evidence type="ECO:0000256" key="2">
    <source>
        <dbReference type="SAM" id="Phobius"/>
    </source>
</evidence>
<feature type="transmembrane region" description="Helical" evidence="2">
    <location>
        <begin position="50"/>
        <end position="69"/>
    </location>
</feature>
<dbReference type="PANTHER" id="PTHR33741">
    <property type="entry name" value="TRANSMEMBRANE PROTEIN DDB_G0269096-RELATED"/>
    <property type="match status" value="1"/>
</dbReference>
<name>A0ABU0HI60_9HYPH</name>
<dbReference type="Proteomes" id="UP001236369">
    <property type="component" value="Unassembled WGS sequence"/>
</dbReference>
<feature type="transmembrane region" description="Helical" evidence="2">
    <location>
        <begin position="76"/>
        <end position="94"/>
    </location>
</feature>
<dbReference type="InterPro" id="IPR000644">
    <property type="entry name" value="CBS_dom"/>
</dbReference>
<feature type="domain" description="CBS" evidence="3">
    <location>
        <begin position="242"/>
        <end position="301"/>
    </location>
</feature>
<protein>
    <submittedName>
        <fullName evidence="4">CBS domain-containing membrane protein</fullName>
    </submittedName>
</protein>
<dbReference type="Pfam" id="PF00571">
    <property type="entry name" value="CBS"/>
    <property type="match status" value="2"/>
</dbReference>
<keyword evidence="1" id="KW-0129">CBS domain</keyword>